<comment type="similarity">
    <text evidence="1">Belongs to the glycosyltransferase 25 family.</text>
</comment>
<feature type="compositionally biased region" description="Low complexity" evidence="4">
    <location>
        <begin position="8"/>
        <end position="22"/>
    </location>
</feature>
<evidence type="ECO:0000256" key="1">
    <source>
        <dbReference type="ARBA" id="ARBA00006721"/>
    </source>
</evidence>
<dbReference type="PANTHER" id="PTHR10730">
    <property type="entry name" value="PROCOLLAGEN-LYSINE,2-OXOGLUTARATE 5-DIOXYGENASE/GLYCOSYLTRANSFERASE 25 FAMILY MEMBER"/>
    <property type="match status" value="1"/>
</dbReference>
<proteinExistence type="inferred from homology"/>
<keyword evidence="2" id="KW-0328">Glycosyltransferase</keyword>
<reference evidence="7" key="1">
    <citation type="journal article" date="2018" name="Nat. Microbiol.">
        <title>Leveraging single-cell genomics to expand the fungal tree of life.</title>
        <authorList>
            <person name="Ahrendt S.R."/>
            <person name="Quandt C.A."/>
            <person name="Ciobanu D."/>
            <person name="Clum A."/>
            <person name="Salamov A."/>
            <person name="Andreopoulos B."/>
            <person name="Cheng J.F."/>
            <person name="Woyke T."/>
            <person name="Pelin A."/>
            <person name="Henrissat B."/>
            <person name="Reynolds N.K."/>
            <person name="Benny G.L."/>
            <person name="Smith M.E."/>
            <person name="James T.Y."/>
            <person name="Grigoriev I.V."/>
        </authorList>
    </citation>
    <scope>NUCLEOTIDE SEQUENCE [LARGE SCALE GENOMIC DNA]</scope>
    <source>
        <strain evidence="7">RSA 468</strain>
    </source>
</reference>
<dbReference type="CDD" id="cd06532">
    <property type="entry name" value="Glyco_transf_25"/>
    <property type="match status" value="1"/>
</dbReference>
<accession>A0A4P9ZUD9</accession>
<dbReference type="Pfam" id="PF01755">
    <property type="entry name" value="Glyco_transf_25"/>
    <property type="match status" value="1"/>
</dbReference>
<feature type="region of interest" description="Disordered" evidence="4">
    <location>
        <begin position="1"/>
        <end position="22"/>
    </location>
</feature>
<dbReference type="InterPro" id="IPR002654">
    <property type="entry name" value="Glyco_trans_25"/>
</dbReference>
<name>A0A4P9ZUD9_9FUNG</name>
<evidence type="ECO:0000256" key="3">
    <source>
        <dbReference type="ARBA" id="ARBA00022679"/>
    </source>
</evidence>
<dbReference type="Proteomes" id="UP000268162">
    <property type="component" value="Unassembled WGS sequence"/>
</dbReference>
<keyword evidence="7" id="KW-1185">Reference proteome</keyword>
<dbReference type="EMBL" id="ML002697">
    <property type="protein sequence ID" value="RKP36210.1"/>
    <property type="molecule type" value="Genomic_DNA"/>
</dbReference>
<feature type="domain" description="Glycosyl transferase family 25" evidence="5">
    <location>
        <begin position="38"/>
        <end position="202"/>
    </location>
</feature>
<evidence type="ECO:0000313" key="6">
    <source>
        <dbReference type="EMBL" id="RKP36210.1"/>
    </source>
</evidence>
<dbReference type="AlphaFoldDB" id="A0A4P9ZUD9"/>
<protein>
    <recommendedName>
        <fullName evidence="5">Glycosyl transferase family 25 domain-containing protein</fullName>
    </recommendedName>
</protein>
<organism evidence="6 7">
    <name type="scientific">Dimargaris cristalligena</name>
    <dbReference type="NCBI Taxonomy" id="215637"/>
    <lineage>
        <taxon>Eukaryota</taxon>
        <taxon>Fungi</taxon>
        <taxon>Fungi incertae sedis</taxon>
        <taxon>Zoopagomycota</taxon>
        <taxon>Kickxellomycotina</taxon>
        <taxon>Dimargaritomycetes</taxon>
        <taxon>Dimargaritales</taxon>
        <taxon>Dimargaritaceae</taxon>
        <taxon>Dimargaris</taxon>
    </lineage>
</organism>
<evidence type="ECO:0000256" key="4">
    <source>
        <dbReference type="SAM" id="MobiDB-lite"/>
    </source>
</evidence>
<keyword evidence="3" id="KW-0808">Transferase</keyword>
<dbReference type="GO" id="GO:0016740">
    <property type="term" value="F:transferase activity"/>
    <property type="evidence" value="ECO:0007669"/>
    <property type="project" value="UniProtKB-KW"/>
</dbReference>
<dbReference type="STRING" id="215637.A0A4P9ZUD9"/>
<feature type="non-terminal residue" evidence="6">
    <location>
        <position position="1"/>
    </location>
</feature>
<evidence type="ECO:0000313" key="7">
    <source>
        <dbReference type="Proteomes" id="UP000268162"/>
    </source>
</evidence>
<gene>
    <name evidence="6" type="ORF">BJ085DRAFT_35901</name>
</gene>
<evidence type="ECO:0000259" key="5">
    <source>
        <dbReference type="Pfam" id="PF01755"/>
    </source>
</evidence>
<sequence>LANLYDQSPNTSTSTPTTTTTTTTTNAIKLQTHLGLDQVYVINLDKRPDRMVQLAALAEMLHFKFQRSRANTSDEALDELGRPSSHRACWLSHMNVYRQILADPTVQTALVLEDDVDMDFDIQYHAYRALTAATRDDPQWDMVYLGHCSGVEGRDADRLVDSGAKLYRSINPICTHGYAVSRAGAQKLLQLMADFTAPLDMLLIELVKANRVKSYSVAPPLIIQYHFDGDRSDINADGNNNGGGDVLAVSAHDRLDVILGLLSDE</sequence>
<dbReference type="PANTHER" id="PTHR10730:SF53">
    <property type="entry name" value="GLYCOSYLTRANSFERASE 25 FAMILY MEMBER"/>
    <property type="match status" value="1"/>
</dbReference>
<evidence type="ECO:0000256" key="2">
    <source>
        <dbReference type="ARBA" id="ARBA00022676"/>
    </source>
</evidence>
<dbReference type="InterPro" id="IPR050757">
    <property type="entry name" value="Collagen_mod_GT25"/>
</dbReference>